<dbReference type="EMBL" id="CH473983">
    <property type="protein sequence ID" value="EDM00424.1"/>
    <property type="molecule type" value="Genomic_DNA"/>
</dbReference>
<evidence type="ECO:0000313" key="1">
    <source>
        <dbReference type="EMBL" id="EDM00424.1"/>
    </source>
</evidence>
<dbReference type="Proteomes" id="UP000234681">
    <property type="component" value="Chromosome 3"/>
</dbReference>
<name>A6JF36_RAT</name>
<sequence length="35" mass="4101">MQNHRNRKKTFHSGSLRAQLCLCTPHFYQVAASRL</sequence>
<reference evidence="1 2" key="1">
    <citation type="submission" date="2005-09" db="EMBL/GenBank/DDBJ databases">
        <authorList>
            <person name="Mural R.J."/>
            <person name="Li P.W."/>
            <person name="Adams M.D."/>
            <person name="Amanatides P.G."/>
            <person name="Baden-Tillson H."/>
            <person name="Barnstead M."/>
            <person name="Chin S.H."/>
            <person name="Dew I."/>
            <person name="Evans C.A."/>
            <person name="Ferriera S."/>
            <person name="Flanigan M."/>
            <person name="Fosler C."/>
            <person name="Glodek A."/>
            <person name="Gu Z."/>
            <person name="Holt R.A."/>
            <person name="Jennings D."/>
            <person name="Kraft C.L."/>
            <person name="Lu F."/>
            <person name="Nguyen T."/>
            <person name="Nusskern D.R."/>
            <person name="Pfannkoch C.M."/>
            <person name="Sitter C."/>
            <person name="Sutton G.G."/>
            <person name="Venter J.C."/>
            <person name="Wang Z."/>
            <person name="Woodage T."/>
            <person name="Zheng X.H."/>
            <person name="Zhong F."/>
        </authorList>
    </citation>
    <scope>NUCLEOTIDE SEQUENCE [LARGE SCALE GENOMIC DNA]</scope>
    <source>
        <strain>BN</strain>
        <strain evidence="2">Sprague-Dawley</strain>
    </source>
</reference>
<protein>
    <submittedName>
        <fullName evidence="1">RCG63388</fullName>
    </submittedName>
</protein>
<dbReference type="AlphaFoldDB" id="A6JF36"/>
<accession>A6JF36</accession>
<evidence type="ECO:0000313" key="2">
    <source>
        <dbReference type="Proteomes" id="UP000234681"/>
    </source>
</evidence>
<gene>
    <name evidence="1" type="ORF">rCG_63388</name>
</gene>
<organism evidence="1 2">
    <name type="scientific">Rattus norvegicus</name>
    <name type="common">Rat</name>
    <dbReference type="NCBI Taxonomy" id="10116"/>
    <lineage>
        <taxon>Eukaryota</taxon>
        <taxon>Metazoa</taxon>
        <taxon>Chordata</taxon>
        <taxon>Craniata</taxon>
        <taxon>Vertebrata</taxon>
        <taxon>Euteleostomi</taxon>
        <taxon>Mammalia</taxon>
        <taxon>Eutheria</taxon>
        <taxon>Euarchontoglires</taxon>
        <taxon>Glires</taxon>
        <taxon>Rodentia</taxon>
        <taxon>Myomorpha</taxon>
        <taxon>Muroidea</taxon>
        <taxon>Muridae</taxon>
        <taxon>Murinae</taxon>
        <taxon>Rattus</taxon>
    </lineage>
</organism>
<proteinExistence type="predicted"/>